<dbReference type="GO" id="GO:0035841">
    <property type="term" value="C:new growing cell tip"/>
    <property type="evidence" value="ECO:0007669"/>
    <property type="project" value="EnsemblFungi"/>
</dbReference>
<dbReference type="PANTHER" id="PTHR24346">
    <property type="entry name" value="MAP/MICROTUBULE AFFINITY-REGULATING KINASE"/>
    <property type="match status" value="1"/>
</dbReference>
<dbReference type="Pfam" id="PF00069">
    <property type="entry name" value="Pkinase"/>
    <property type="match status" value="1"/>
</dbReference>
<keyword evidence="8 16" id="KW-0418">Kinase</keyword>
<evidence type="ECO:0000256" key="10">
    <source>
        <dbReference type="ARBA" id="ARBA00047899"/>
    </source>
</evidence>
<comment type="similarity">
    <text evidence="2">Belongs to the protein kinase superfamily. CAMK Ser/Thr protein kinase family. NIM1 subfamily.</text>
</comment>
<evidence type="ECO:0000256" key="12">
    <source>
        <dbReference type="PROSITE-ProRule" id="PRU10141"/>
    </source>
</evidence>
<dbReference type="GO" id="GO:0035556">
    <property type="term" value="P:intracellular signal transduction"/>
    <property type="evidence" value="ECO:0000318"/>
    <property type="project" value="GO_Central"/>
</dbReference>
<evidence type="ECO:0000313" key="16">
    <source>
        <dbReference type="EMBL" id="EEB07734.1"/>
    </source>
</evidence>
<evidence type="ECO:0000256" key="11">
    <source>
        <dbReference type="ARBA" id="ARBA00048679"/>
    </source>
</evidence>
<feature type="region of interest" description="Disordered" evidence="13">
    <location>
        <begin position="521"/>
        <end position="553"/>
    </location>
</feature>
<dbReference type="GO" id="GO:0050321">
    <property type="term" value="F:tau-protein kinase activity"/>
    <property type="evidence" value="ECO:0000318"/>
    <property type="project" value="GO_Central"/>
</dbReference>
<dbReference type="InterPro" id="IPR008271">
    <property type="entry name" value="Ser/Thr_kinase_AS"/>
</dbReference>
<dbReference type="GO" id="GO:0031097">
    <property type="term" value="C:medial cortex"/>
    <property type="evidence" value="ECO:0007669"/>
    <property type="project" value="EnsemblFungi"/>
</dbReference>
<keyword evidence="5" id="KW-0723">Serine/threonine-protein kinase</keyword>
<dbReference type="PROSITE" id="PS50032">
    <property type="entry name" value="KA1"/>
    <property type="match status" value="1"/>
</dbReference>
<feature type="compositionally biased region" description="Polar residues" evidence="13">
    <location>
        <begin position="627"/>
        <end position="647"/>
    </location>
</feature>
<evidence type="ECO:0000256" key="13">
    <source>
        <dbReference type="SAM" id="MobiDB-lite"/>
    </source>
</evidence>
<dbReference type="InterPro" id="IPR011009">
    <property type="entry name" value="Kinase-like_dom_sf"/>
</dbReference>
<dbReference type="GO" id="GO:1903500">
    <property type="term" value="P:negative regulation of mitotic actomyosin contractile ring assembly"/>
    <property type="evidence" value="ECO:0007669"/>
    <property type="project" value="EnsemblFungi"/>
</dbReference>
<dbReference type="EMBL" id="KE651166">
    <property type="protein sequence ID" value="EEB07734.1"/>
    <property type="molecule type" value="Genomic_DNA"/>
</dbReference>
<dbReference type="GO" id="GO:0007009">
    <property type="term" value="P:plasma membrane organization"/>
    <property type="evidence" value="ECO:0007669"/>
    <property type="project" value="EnsemblFungi"/>
</dbReference>
<evidence type="ECO:0000256" key="5">
    <source>
        <dbReference type="ARBA" id="ARBA00022527"/>
    </source>
</evidence>
<dbReference type="EC" id="2.7.11.1" evidence="3"/>
<dbReference type="GO" id="GO:0035842">
    <property type="term" value="C:old cell tip after activation of bipolar cell growth"/>
    <property type="evidence" value="ECO:0007669"/>
    <property type="project" value="EnsemblFungi"/>
</dbReference>
<dbReference type="GO" id="GO:0005524">
    <property type="term" value="F:ATP binding"/>
    <property type="evidence" value="ECO:0007669"/>
    <property type="project" value="UniProtKB-UniRule"/>
</dbReference>
<dbReference type="RefSeq" id="XP_002174027.1">
    <property type="nucleotide sequence ID" value="XM_002173991.2"/>
</dbReference>
<dbReference type="InterPro" id="IPR000719">
    <property type="entry name" value="Prot_kinase_dom"/>
</dbReference>
<feature type="domain" description="Protein kinase" evidence="14">
    <location>
        <begin position="125"/>
        <end position="394"/>
    </location>
</feature>
<dbReference type="InterPro" id="IPR001772">
    <property type="entry name" value="KA1_dom"/>
</dbReference>
<evidence type="ECO:0000256" key="3">
    <source>
        <dbReference type="ARBA" id="ARBA00012513"/>
    </source>
</evidence>
<proteinExistence type="inferred from homology"/>
<dbReference type="OMA" id="NSADYRP"/>
<dbReference type="Gene3D" id="3.30.310.80">
    <property type="entry name" value="Kinase associated domain 1, KA1"/>
    <property type="match status" value="1"/>
</dbReference>
<dbReference type="Gene3D" id="1.10.510.10">
    <property type="entry name" value="Transferase(Phosphotransferase) domain 1"/>
    <property type="match status" value="1"/>
</dbReference>
<dbReference type="GO" id="GO:1902408">
    <property type="term" value="P:mitotic cytokinesis, division site positioning"/>
    <property type="evidence" value="ECO:0007669"/>
    <property type="project" value="EnsemblFungi"/>
</dbReference>
<evidence type="ECO:0000256" key="4">
    <source>
        <dbReference type="ARBA" id="ARBA00022490"/>
    </source>
</evidence>
<feature type="region of interest" description="Disordered" evidence="13">
    <location>
        <begin position="1"/>
        <end position="42"/>
    </location>
</feature>
<dbReference type="FunFam" id="1.10.510.10:FF:001222">
    <property type="entry name" value="Serine/threonine-protein kinase ppk25"/>
    <property type="match status" value="1"/>
</dbReference>
<evidence type="ECO:0000256" key="8">
    <source>
        <dbReference type="ARBA" id="ARBA00022777"/>
    </source>
</evidence>
<feature type="compositionally biased region" description="Polar residues" evidence="13">
    <location>
        <begin position="581"/>
        <end position="600"/>
    </location>
</feature>
<dbReference type="PANTHER" id="PTHR24346:SF82">
    <property type="entry name" value="KP78A-RELATED"/>
    <property type="match status" value="1"/>
</dbReference>
<dbReference type="CDD" id="cd14077">
    <property type="entry name" value="STKc_Kin1_2"/>
    <property type="match status" value="1"/>
</dbReference>
<keyword evidence="7 12" id="KW-0547">Nucleotide-binding</keyword>
<dbReference type="Proteomes" id="UP000001744">
    <property type="component" value="Unassembled WGS sequence"/>
</dbReference>
<dbReference type="SUPFAM" id="SSF103243">
    <property type="entry name" value="KA1-like"/>
    <property type="match status" value="1"/>
</dbReference>
<feature type="region of interest" description="Disordered" evidence="13">
    <location>
        <begin position="80"/>
        <end position="115"/>
    </location>
</feature>
<dbReference type="InterPro" id="IPR017441">
    <property type="entry name" value="Protein_kinase_ATP_BS"/>
</dbReference>
<sequence>MEGTYTSTPPRRRPVNAGYSGQPIPSIQVVQPPNAAQASASHRMNPIDSIMAPQRAKSLSRAIPKVPPHQGELNVKRQASLQAPAPRSQMGPRGGSLRVHTGAAAESSLHGERRRPEKRKIIGNYVLGKTIGAGSMGKVKVAHHMKDGEQYAIKIVPRLHPNAPRPNVSPQEAEKIAITERSKEIRTIREAALATLLRHPYICEARDVYATANHYYMVFEFVDGGQMLDYIISHGKLKEKQARKFIRQIGSALSYLHHNSIVHRDLKIENILISKTGDIKIIDFGLSNLYSRQSRLKTFCGSLYFAAPELLNAQPYIGPEVDIWSFGVVLYVLVCGKVPFDDQNMPALHAKIKRGAVEYPTWISTECKSVLSSMLVTDPNKRATLDEVLNHPWMVRGYDGPPCSYLPERHILTLPLDPTVVREMSGFDFGPADVIMRDLTRLVGSDAYQSLAKYDLYSSATSPEKKRSFFEFKIRHASHDIENPTLSSTNTTHDVLDAYHPLISIYYLVLERRQHDRGVSWQNIHSPKNSSNTPSSSSPSGTGFPPMHSLHPTPEAKEIVTNSDPTSELVRATSKLTISNPIPLSVGQQQQFSRETTGSVTPPLEKTEKKSGGLFRRFSSRRKKSKQSLISVSSTGTDGSNTEIPSPTSVAAQRIKIGSASKPPVSALNKYYKTAAIGRSTSVNESQYRQAKMERQRNETQVNASAPVTANNNYLSPPTTNTRAQLLNSRGRSVGHMQGSEYAEKRRARILNETMGIPAGATSGIEQTKPEEKIEPIKPVFLKGLFSVSTTSTKSTEFIQRDLIRVLRLLNIKFSEIKGGYLCIYNENSAVSSPSTKSGQLAPPDVTQEASLDFIPDAAPVDDMSPRGSKDVCFEVYIVKIPILSLRGVSFHRISGDSWTYKNLASLILNKLRL</sequence>
<dbReference type="InterPro" id="IPR028375">
    <property type="entry name" value="KA1/Ssp2_C"/>
</dbReference>
<keyword evidence="4" id="KW-0963">Cytoplasm</keyword>
<organism evidence="16 18">
    <name type="scientific">Schizosaccharomyces japonicus (strain yFS275 / FY16936)</name>
    <name type="common">Fission yeast</name>
    <dbReference type="NCBI Taxonomy" id="402676"/>
    <lineage>
        <taxon>Eukaryota</taxon>
        <taxon>Fungi</taxon>
        <taxon>Dikarya</taxon>
        <taxon>Ascomycota</taxon>
        <taxon>Taphrinomycotina</taxon>
        <taxon>Schizosaccharomycetes</taxon>
        <taxon>Schizosaccharomycetales</taxon>
        <taxon>Schizosaccharomycetaceae</taxon>
        <taxon>Schizosaccharomyces</taxon>
    </lineage>
</organism>
<dbReference type="JaponicusDB" id="SJAG_02838">
    <property type="gene designation" value="kin1"/>
</dbReference>
<evidence type="ECO:0000313" key="18">
    <source>
        <dbReference type="Proteomes" id="UP000001744"/>
    </source>
</evidence>
<evidence type="ECO:0000313" key="17">
    <source>
        <dbReference type="JaponicusDB" id="SJAG_02838"/>
    </source>
</evidence>
<evidence type="ECO:0000256" key="6">
    <source>
        <dbReference type="ARBA" id="ARBA00022679"/>
    </source>
</evidence>
<dbReference type="GO" id="GO:0106310">
    <property type="term" value="F:protein serine kinase activity"/>
    <property type="evidence" value="ECO:0007669"/>
    <property type="project" value="RHEA"/>
</dbReference>
<dbReference type="GO" id="GO:0140472">
    <property type="term" value="C:cell cortex of non-growing cell tip"/>
    <property type="evidence" value="ECO:0007669"/>
    <property type="project" value="EnsemblFungi"/>
</dbReference>
<reference evidence="16 18" key="1">
    <citation type="journal article" date="2011" name="Science">
        <title>Comparative functional genomics of the fission yeasts.</title>
        <authorList>
            <person name="Rhind N."/>
            <person name="Chen Z."/>
            <person name="Yassour M."/>
            <person name="Thompson D.A."/>
            <person name="Haas B.J."/>
            <person name="Habib N."/>
            <person name="Wapinski I."/>
            <person name="Roy S."/>
            <person name="Lin M.F."/>
            <person name="Heiman D.I."/>
            <person name="Young S.K."/>
            <person name="Furuya K."/>
            <person name="Guo Y."/>
            <person name="Pidoux A."/>
            <person name="Chen H.M."/>
            <person name="Robbertse B."/>
            <person name="Goldberg J.M."/>
            <person name="Aoki K."/>
            <person name="Bayne E.H."/>
            <person name="Berlin A.M."/>
            <person name="Desjardins C.A."/>
            <person name="Dobbs E."/>
            <person name="Dukaj L."/>
            <person name="Fan L."/>
            <person name="FitzGerald M.G."/>
            <person name="French C."/>
            <person name="Gujja S."/>
            <person name="Hansen K."/>
            <person name="Keifenheim D."/>
            <person name="Levin J.Z."/>
            <person name="Mosher R.A."/>
            <person name="Mueller C.A."/>
            <person name="Pfiffner J."/>
            <person name="Priest M."/>
            <person name="Russ C."/>
            <person name="Smialowska A."/>
            <person name="Swoboda P."/>
            <person name="Sykes S.M."/>
            <person name="Vaughn M."/>
            <person name="Vengrova S."/>
            <person name="Yoder R."/>
            <person name="Zeng Q."/>
            <person name="Allshire R."/>
            <person name="Baulcombe D."/>
            <person name="Birren B.W."/>
            <person name="Brown W."/>
            <person name="Ekwall K."/>
            <person name="Kellis M."/>
            <person name="Leatherwood J."/>
            <person name="Levin H."/>
            <person name="Margalit H."/>
            <person name="Martienssen R."/>
            <person name="Nieduszynski C.A."/>
            <person name="Spatafora J.W."/>
            <person name="Friedman N."/>
            <person name="Dalgaard J.Z."/>
            <person name="Baumann P."/>
            <person name="Niki H."/>
            <person name="Regev A."/>
            <person name="Nusbaum C."/>
        </authorList>
    </citation>
    <scope>NUCLEOTIDE SEQUENCE [LARGE SCALE GENOMIC DNA]</scope>
    <source>
        <strain evidence="18">yFS275 / FY16936</strain>
    </source>
</reference>
<dbReference type="SMART" id="SM00220">
    <property type="entry name" value="S_TKc"/>
    <property type="match status" value="1"/>
</dbReference>
<evidence type="ECO:0000256" key="7">
    <source>
        <dbReference type="ARBA" id="ARBA00022741"/>
    </source>
</evidence>
<name>B6K1B3_SCHJY</name>
<dbReference type="PROSITE" id="PS50011">
    <property type="entry name" value="PROTEIN_KINASE_DOM"/>
    <property type="match status" value="1"/>
</dbReference>
<dbReference type="STRING" id="402676.B6K1B3"/>
<evidence type="ECO:0000256" key="2">
    <source>
        <dbReference type="ARBA" id="ARBA00010791"/>
    </source>
</evidence>
<dbReference type="GO" id="GO:0005737">
    <property type="term" value="C:cytoplasm"/>
    <property type="evidence" value="ECO:0000318"/>
    <property type="project" value="GO_Central"/>
</dbReference>
<feature type="binding site" evidence="12">
    <location>
        <position position="154"/>
    </location>
    <ligand>
        <name>ATP</name>
        <dbReference type="ChEBI" id="CHEBI:30616"/>
    </ligand>
</feature>
<dbReference type="PROSITE" id="PS00108">
    <property type="entry name" value="PROTEIN_KINASE_ST"/>
    <property type="match status" value="1"/>
</dbReference>
<dbReference type="OrthoDB" id="1928777at2759"/>
<accession>B6K1B3</accession>
<feature type="compositionally biased region" description="Low complexity" evidence="13">
    <location>
        <begin position="22"/>
        <end position="33"/>
    </location>
</feature>
<comment type="catalytic activity">
    <reaction evidence="10">
        <text>L-threonyl-[protein] + ATP = O-phospho-L-threonyl-[protein] + ADP + H(+)</text>
        <dbReference type="Rhea" id="RHEA:46608"/>
        <dbReference type="Rhea" id="RHEA-COMP:11060"/>
        <dbReference type="Rhea" id="RHEA-COMP:11605"/>
        <dbReference type="ChEBI" id="CHEBI:15378"/>
        <dbReference type="ChEBI" id="CHEBI:30013"/>
        <dbReference type="ChEBI" id="CHEBI:30616"/>
        <dbReference type="ChEBI" id="CHEBI:61977"/>
        <dbReference type="ChEBI" id="CHEBI:456216"/>
        <dbReference type="EC" id="2.7.11.1"/>
    </reaction>
</comment>
<dbReference type="VEuPathDB" id="FungiDB:SJAG_02838"/>
<dbReference type="SUPFAM" id="SSF56112">
    <property type="entry name" value="Protein kinase-like (PK-like)"/>
    <property type="match status" value="1"/>
</dbReference>
<dbReference type="GO" id="GO:0051523">
    <property type="term" value="P:cell growth mode switching, monopolar to bipolar"/>
    <property type="evidence" value="ECO:0007669"/>
    <property type="project" value="EnsemblFungi"/>
</dbReference>
<evidence type="ECO:0000256" key="1">
    <source>
        <dbReference type="ARBA" id="ARBA00004496"/>
    </source>
</evidence>
<keyword evidence="18" id="KW-1185">Reference proteome</keyword>
<dbReference type="AlphaFoldDB" id="B6K1B3"/>
<protein>
    <recommendedName>
        <fullName evidence="3">non-specific serine/threonine protein kinase</fullName>
        <ecNumber evidence="3">2.7.11.1</ecNumber>
    </recommendedName>
</protein>
<dbReference type="PROSITE" id="PS00107">
    <property type="entry name" value="PROTEIN_KINASE_ATP"/>
    <property type="match status" value="1"/>
</dbReference>
<dbReference type="eggNOG" id="KOG0583">
    <property type="taxonomic scope" value="Eukaryota"/>
</dbReference>
<dbReference type="GeneID" id="7049499"/>
<feature type="domain" description="KA1" evidence="15">
    <location>
        <begin position="865"/>
        <end position="914"/>
    </location>
</feature>
<dbReference type="GO" id="GO:0000226">
    <property type="term" value="P:microtubule cytoskeleton organization"/>
    <property type="evidence" value="ECO:0000318"/>
    <property type="project" value="GO_Central"/>
</dbReference>
<feature type="compositionally biased region" description="Low complexity" evidence="13">
    <location>
        <begin position="526"/>
        <end position="546"/>
    </location>
</feature>
<gene>
    <name evidence="17" type="primary">kin1</name>
    <name evidence="16" type="ORF">SJAG_02838</name>
</gene>
<dbReference type="GO" id="GO:1902716">
    <property type="term" value="C:cell cortex of growing cell tip"/>
    <property type="evidence" value="ECO:0007669"/>
    <property type="project" value="EnsemblFungi"/>
</dbReference>
<evidence type="ECO:0000259" key="14">
    <source>
        <dbReference type="PROSITE" id="PS50011"/>
    </source>
</evidence>
<keyword evidence="9 12" id="KW-0067">ATP-binding</keyword>
<dbReference type="HOGENOM" id="CLU_002664_0_2_1"/>
<dbReference type="Pfam" id="PF02149">
    <property type="entry name" value="KA1"/>
    <property type="match status" value="1"/>
</dbReference>
<evidence type="ECO:0000259" key="15">
    <source>
        <dbReference type="PROSITE" id="PS50032"/>
    </source>
</evidence>
<dbReference type="GO" id="GO:0030950">
    <property type="term" value="P:establishment or maintenance of actin cytoskeleton polarity"/>
    <property type="evidence" value="ECO:0007669"/>
    <property type="project" value="EnsemblFungi"/>
</dbReference>
<comment type="subcellular location">
    <subcellularLocation>
        <location evidence="1">Cytoplasm</location>
    </subcellularLocation>
</comment>
<keyword evidence="6" id="KW-0808">Transferase</keyword>
<comment type="catalytic activity">
    <reaction evidence="11">
        <text>L-seryl-[protein] + ATP = O-phospho-L-seryl-[protein] + ADP + H(+)</text>
        <dbReference type="Rhea" id="RHEA:17989"/>
        <dbReference type="Rhea" id="RHEA-COMP:9863"/>
        <dbReference type="Rhea" id="RHEA-COMP:11604"/>
        <dbReference type="ChEBI" id="CHEBI:15378"/>
        <dbReference type="ChEBI" id="CHEBI:29999"/>
        <dbReference type="ChEBI" id="CHEBI:30616"/>
        <dbReference type="ChEBI" id="CHEBI:83421"/>
        <dbReference type="ChEBI" id="CHEBI:456216"/>
        <dbReference type="EC" id="2.7.11.1"/>
    </reaction>
</comment>
<evidence type="ECO:0000256" key="9">
    <source>
        <dbReference type="ARBA" id="ARBA00022840"/>
    </source>
</evidence>
<feature type="region of interest" description="Disordered" evidence="13">
    <location>
        <begin position="581"/>
        <end position="647"/>
    </location>
</feature>